<reference evidence="1 2" key="1">
    <citation type="submission" date="2019-02" db="EMBL/GenBank/DDBJ databases">
        <title>Deep-cultivation of Planctomycetes and their phenomic and genomic characterization uncovers novel biology.</title>
        <authorList>
            <person name="Wiegand S."/>
            <person name="Jogler M."/>
            <person name="Boedeker C."/>
            <person name="Pinto D."/>
            <person name="Vollmers J."/>
            <person name="Rivas-Marin E."/>
            <person name="Kohn T."/>
            <person name="Peeters S.H."/>
            <person name="Heuer A."/>
            <person name="Rast P."/>
            <person name="Oberbeckmann S."/>
            <person name="Bunk B."/>
            <person name="Jeske O."/>
            <person name="Meyerdierks A."/>
            <person name="Storesund J.E."/>
            <person name="Kallscheuer N."/>
            <person name="Luecker S."/>
            <person name="Lage O.M."/>
            <person name="Pohl T."/>
            <person name="Merkel B.J."/>
            <person name="Hornburger P."/>
            <person name="Mueller R.-W."/>
            <person name="Bruemmer F."/>
            <person name="Labrenz M."/>
            <person name="Spormann A.M."/>
            <person name="Op den Camp H."/>
            <person name="Overmann J."/>
            <person name="Amann R."/>
            <person name="Jetten M.S.M."/>
            <person name="Mascher T."/>
            <person name="Medema M.H."/>
            <person name="Devos D.P."/>
            <person name="Kaster A.-K."/>
            <person name="Ovreas L."/>
            <person name="Rohde M."/>
            <person name="Galperin M.Y."/>
            <person name="Jogler C."/>
        </authorList>
    </citation>
    <scope>NUCLEOTIDE SEQUENCE [LARGE SCALE GENOMIC DNA]</scope>
    <source>
        <strain evidence="1 2">Pan241w</strain>
    </source>
</reference>
<dbReference type="OrthoDB" id="5459461at2"/>
<dbReference type="InterPro" id="IPR034660">
    <property type="entry name" value="DinB/YfiT-like"/>
</dbReference>
<accession>A0A517R9I5</accession>
<dbReference type="AlphaFoldDB" id="A0A517R9I5"/>
<dbReference type="EMBL" id="CP036269">
    <property type="protein sequence ID" value="QDT40528.1"/>
    <property type="molecule type" value="Genomic_DNA"/>
</dbReference>
<keyword evidence="2" id="KW-1185">Reference proteome</keyword>
<evidence type="ECO:0000313" key="1">
    <source>
        <dbReference type="EMBL" id="QDT40528.1"/>
    </source>
</evidence>
<dbReference type="KEGG" id="gaz:Pan241w_05850"/>
<evidence type="ECO:0008006" key="3">
    <source>
        <dbReference type="Google" id="ProtNLM"/>
    </source>
</evidence>
<dbReference type="Gene3D" id="1.20.120.450">
    <property type="entry name" value="dinb family like domain"/>
    <property type="match status" value="1"/>
</dbReference>
<dbReference type="RefSeq" id="WP_145210635.1">
    <property type="nucleotide sequence ID" value="NZ_CP036269.1"/>
</dbReference>
<proteinExistence type="predicted"/>
<organism evidence="1 2">
    <name type="scientific">Gimesia alba</name>
    <dbReference type="NCBI Taxonomy" id="2527973"/>
    <lineage>
        <taxon>Bacteria</taxon>
        <taxon>Pseudomonadati</taxon>
        <taxon>Planctomycetota</taxon>
        <taxon>Planctomycetia</taxon>
        <taxon>Planctomycetales</taxon>
        <taxon>Planctomycetaceae</taxon>
        <taxon>Gimesia</taxon>
    </lineage>
</organism>
<evidence type="ECO:0000313" key="2">
    <source>
        <dbReference type="Proteomes" id="UP000317171"/>
    </source>
</evidence>
<name>A0A517R9I5_9PLAN</name>
<protein>
    <recommendedName>
        <fullName evidence="3">DinB superfamily protein</fullName>
    </recommendedName>
</protein>
<sequence>MLEYVKTIVTGQFEAALSMLNECIQSCPPDRWENRIANMEFGHVAYHTLCYVDLYLSPDNDSFQLREFHNEFNDNWFKPKADHPITQDLVSDYLQVCLQKMRETIAAESEASLKQPAGFDWLAQLTWGELHIYNLRHVQHHAGQLSAYLRRINVDTKWKSTGWSPQNP</sequence>
<dbReference type="SUPFAM" id="SSF109854">
    <property type="entry name" value="DinB/YfiT-like putative metalloenzymes"/>
    <property type="match status" value="1"/>
</dbReference>
<dbReference type="Proteomes" id="UP000317171">
    <property type="component" value="Chromosome"/>
</dbReference>
<gene>
    <name evidence="1" type="ORF">Pan241w_05850</name>
</gene>